<dbReference type="InterPro" id="IPR031680">
    <property type="entry name" value="Hepar_II_III_N"/>
</dbReference>
<dbReference type="Gene3D" id="1.50.10.100">
    <property type="entry name" value="Chondroitin AC/alginate lyase"/>
    <property type="match status" value="1"/>
</dbReference>
<dbReference type="GO" id="GO:0042597">
    <property type="term" value="C:periplasmic space"/>
    <property type="evidence" value="ECO:0007669"/>
    <property type="project" value="UniProtKB-SubCell"/>
</dbReference>
<keyword evidence="4" id="KW-0456">Lyase</keyword>
<sequence>MAYFYERKDREQIVKLCKDLWPLEVHEVLHRANLATENTFIFTHRWDMELCETPVTFYDKIDWTYEHKGDFEWTVNLNRSRFMNELGQAYWLTEDEKYAEAFIRLLKDWISQNPLTPDEIQDSQKREYNVKATWRKLDSGIRIANWIRGYTCIRESPLWTQEFDSLFLDAVTLHGRYLRTAFTNHDAQSNWGFLETNGLFQIALCFPQLQASPEWLQVATTRLEKMCRLQVFEDGMHNEQSPMYHHEVLHCLFESVWLAKLNDYELPLSIENSLKRLYTASVNIIKPTGKQPMLSDSDDTDIRDVLTRGACLFKRSELKSQGYNTLDYEGIWYFGSKGAALYEALQSTIPDYTSIYLPQSGYAISRTNWSETAHYTLLDVGHMDVIRAHGHDDLMHLELSLFGEDFLIDTGRYTYMENEDRAYFKEAFQHNTATVDGIGMTPYIDSWTWGRAAQPIAPYFKTTSIYDYVEVSHDGYWKLNDPVHPKRRLLFVKPYYWLLIDEFKSHSTHAYTEHFHFAESLDISVDPSNTCVTASSPSGKGARLLSLTNVVTNKAECSISRHYNQKHPSTKVTFTTTGSGTTCMITIIEPFSHSDVPLQFQKVEAQSTKGTTFLEEEVTALTVSHKGGNDHILVSHEGPNSFLFNEIHATGEVIFAREDKDIHVVKV</sequence>
<evidence type="ECO:0000256" key="2">
    <source>
        <dbReference type="ARBA" id="ARBA00022729"/>
    </source>
</evidence>
<feature type="domain" description="Heparin-sulfate lyase N-terminal" evidence="6">
    <location>
        <begin position="53"/>
        <end position="310"/>
    </location>
</feature>
<dbReference type="InterPro" id="IPR008929">
    <property type="entry name" value="Chondroitin_lyas"/>
</dbReference>
<name>A0A0A5GLK6_9BACI</name>
<evidence type="ECO:0000256" key="3">
    <source>
        <dbReference type="ARBA" id="ARBA00022764"/>
    </source>
</evidence>
<dbReference type="STRING" id="1385510.GCA_000425205_00536"/>
<accession>A0A0A5GLK6</accession>
<dbReference type="Pfam" id="PF07940">
    <property type="entry name" value="Hepar_II_III_C"/>
    <property type="match status" value="1"/>
</dbReference>
<evidence type="ECO:0000313" key="7">
    <source>
        <dbReference type="EMBL" id="KGX92010.1"/>
    </source>
</evidence>
<keyword evidence="8" id="KW-1185">Reference proteome</keyword>
<keyword evidence="2" id="KW-0732">Signal</keyword>
<comment type="subcellular location">
    <subcellularLocation>
        <location evidence="1">Periplasm</location>
    </subcellularLocation>
</comment>
<dbReference type="PANTHER" id="PTHR39210">
    <property type="entry name" value="HEPARIN-SULFATE LYASE"/>
    <property type="match status" value="1"/>
</dbReference>
<evidence type="ECO:0000256" key="1">
    <source>
        <dbReference type="ARBA" id="ARBA00004418"/>
    </source>
</evidence>
<comment type="caution">
    <text evidence="7">The sequence shown here is derived from an EMBL/GenBank/DDBJ whole genome shotgun (WGS) entry which is preliminary data.</text>
</comment>
<dbReference type="SUPFAM" id="SSF48230">
    <property type="entry name" value="Chondroitin AC/alginate lyase"/>
    <property type="match status" value="1"/>
</dbReference>
<evidence type="ECO:0000256" key="4">
    <source>
        <dbReference type="ARBA" id="ARBA00023239"/>
    </source>
</evidence>
<protein>
    <submittedName>
        <fullName evidence="7">Heparinase</fullName>
    </submittedName>
</protein>
<evidence type="ECO:0000259" key="6">
    <source>
        <dbReference type="Pfam" id="PF16889"/>
    </source>
</evidence>
<dbReference type="RefSeq" id="WP_231572103.1">
    <property type="nucleotide sequence ID" value="NZ_AULI01000002.1"/>
</dbReference>
<evidence type="ECO:0000259" key="5">
    <source>
        <dbReference type="Pfam" id="PF07940"/>
    </source>
</evidence>
<reference evidence="7 8" key="1">
    <citation type="submission" date="2013-08" db="EMBL/GenBank/DDBJ databases">
        <authorList>
            <person name="Huang J."/>
            <person name="Wang G."/>
        </authorList>
    </citation>
    <scope>NUCLEOTIDE SEQUENCE [LARGE SCALE GENOMIC DNA]</scope>
    <source>
        <strain evidence="7 8">JSM 076056</strain>
    </source>
</reference>
<keyword evidence="3" id="KW-0574">Periplasm</keyword>
<feature type="domain" description="Heparinase II/III-like C-terminal" evidence="5">
    <location>
        <begin position="354"/>
        <end position="580"/>
    </location>
</feature>
<dbReference type="Proteomes" id="UP000030528">
    <property type="component" value="Unassembled WGS sequence"/>
</dbReference>
<dbReference type="AlphaFoldDB" id="A0A0A5GLK6"/>
<proteinExistence type="predicted"/>
<dbReference type="PANTHER" id="PTHR39210:SF1">
    <property type="entry name" value="HEPARIN-SULFATE LYASE"/>
    <property type="match status" value="1"/>
</dbReference>
<evidence type="ECO:0000313" key="8">
    <source>
        <dbReference type="Proteomes" id="UP000030528"/>
    </source>
</evidence>
<dbReference type="eggNOG" id="COG5360">
    <property type="taxonomic scope" value="Bacteria"/>
</dbReference>
<dbReference type="Pfam" id="PF16889">
    <property type="entry name" value="Hepar_II_III_N"/>
    <property type="match status" value="1"/>
</dbReference>
<organism evidence="7 8">
    <name type="scientific">Pontibacillus halophilus JSM 076056 = DSM 19796</name>
    <dbReference type="NCBI Taxonomy" id="1385510"/>
    <lineage>
        <taxon>Bacteria</taxon>
        <taxon>Bacillati</taxon>
        <taxon>Bacillota</taxon>
        <taxon>Bacilli</taxon>
        <taxon>Bacillales</taxon>
        <taxon>Bacillaceae</taxon>
        <taxon>Pontibacillus</taxon>
    </lineage>
</organism>
<dbReference type="EMBL" id="AVPE01000008">
    <property type="protein sequence ID" value="KGX92010.1"/>
    <property type="molecule type" value="Genomic_DNA"/>
</dbReference>
<dbReference type="GO" id="GO:0016829">
    <property type="term" value="F:lyase activity"/>
    <property type="evidence" value="ECO:0007669"/>
    <property type="project" value="UniProtKB-KW"/>
</dbReference>
<dbReference type="InterPro" id="IPR012480">
    <property type="entry name" value="Hepar_II_III_C"/>
</dbReference>
<gene>
    <name evidence="7" type="ORF">N781_03010</name>
</gene>
<dbReference type="Gene3D" id="2.70.98.70">
    <property type="match status" value="1"/>
</dbReference>